<evidence type="ECO:0000313" key="2">
    <source>
        <dbReference type="EMBL" id="CAB5209108.1"/>
    </source>
</evidence>
<organism evidence="1">
    <name type="scientific">uncultured Caudovirales phage</name>
    <dbReference type="NCBI Taxonomy" id="2100421"/>
    <lineage>
        <taxon>Viruses</taxon>
        <taxon>Duplodnaviria</taxon>
        <taxon>Heunggongvirae</taxon>
        <taxon>Uroviricota</taxon>
        <taxon>Caudoviricetes</taxon>
        <taxon>Peduoviridae</taxon>
        <taxon>Maltschvirus</taxon>
        <taxon>Maltschvirus maltsch</taxon>
    </lineage>
</organism>
<proteinExistence type="predicted"/>
<protein>
    <submittedName>
        <fullName evidence="1">Uncharacterized protein</fullName>
    </submittedName>
</protein>
<gene>
    <name evidence="2" type="ORF">UFOVP181_318</name>
    <name evidence="1" type="ORF">UFOVP57_321</name>
</gene>
<name>A0A6J5L0L4_9CAUD</name>
<dbReference type="EMBL" id="LR796187">
    <property type="protein sequence ID" value="CAB4125920.1"/>
    <property type="molecule type" value="Genomic_DNA"/>
</dbReference>
<dbReference type="EMBL" id="LR798231">
    <property type="protein sequence ID" value="CAB5209108.1"/>
    <property type="molecule type" value="Genomic_DNA"/>
</dbReference>
<sequence>MSNIIKVIEQDIIFLSYDEPNAEKNYADLLSKFPWAKRVHGVKGSDAAHKACAALSDTEYFVTVDADNIVDPKFQEVEIDLDALGLTSENVFSWCGKVHVNGLMYGNGGLKLWTRKFVNEMKTHENSDPTDTKGKVEFCFDDRYYQFNESYSESFTNATPFQAWRAGFREGVKMSLDQGAKTTSLQGIWWQNYHRLLIWSSVGADVENGIYSILGAREGAAMTNCTDWDYSNVRDFEWLTTYWAEHYETASDEEKTQQINFYGKELKDKCGLEIANLDPAGSKFFKTVYSNSPRIIRKRV</sequence>
<accession>A0A6J5L0L4</accession>
<evidence type="ECO:0000313" key="1">
    <source>
        <dbReference type="EMBL" id="CAB4125920.1"/>
    </source>
</evidence>
<reference evidence="1" key="1">
    <citation type="submission" date="2020-04" db="EMBL/GenBank/DDBJ databases">
        <authorList>
            <person name="Chiriac C."/>
            <person name="Salcher M."/>
            <person name="Ghai R."/>
            <person name="Kavagutti S V."/>
        </authorList>
    </citation>
    <scope>NUCLEOTIDE SEQUENCE</scope>
</reference>